<gene>
    <name evidence="3" type="ORF">NLU13_1848</name>
</gene>
<evidence type="ECO:0000256" key="1">
    <source>
        <dbReference type="SAM" id="MobiDB-lite"/>
    </source>
</evidence>
<evidence type="ECO:0000313" key="4">
    <source>
        <dbReference type="Proteomes" id="UP001175261"/>
    </source>
</evidence>
<keyword evidence="2" id="KW-0812">Transmembrane</keyword>
<feature type="transmembrane region" description="Helical" evidence="2">
    <location>
        <begin position="17"/>
        <end position="35"/>
    </location>
</feature>
<name>A0AA39GTA7_SARSR</name>
<organism evidence="3 4">
    <name type="scientific">Sarocladium strictum</name>
    <name type="common">Black bundle disease fungus</name>
    <name type="synonym">Acremonium strictum</name>
    <dbReference type="NCBI Taxonomy" id="5046"/>
    <lineage>
        <taxon>Eukaryota</taxon>
        <taxon>Fungi</taxon>
        <taxon>Dikarya</taxon>
        <taxon>Ascomycota</taxon>
        <taxon>Pezizomycotina</taxon>
        <taxon>Sordariomycetes</taxon>
        <taxon>Hypocreomycetidae</taxon>
        <taxon>Hypocreales</taxon>
        <taxon>Sarocladiaceae</taxon>
        <taxon>Sarocladium</taxon>
    </lineage>
</organism>
<evidence type="ECO:0008006" key="5">
    <source>
        <dbReference type="Google" id="ProtNLM"/>
    </source>
</evidence>
<dbReference type="Proteomes" id="UP001175261">
    <property type="component" value="Unassembled WGS sequence"/>
</dbReference>
<feature type="region of interest" description="Disordered" evidence="1">
    <location>
        <begin position="131"/>
        <end position="151"/>
    </location>
</feature>
<proteinExistence type="predicted"/>
<keyword evidence="2" id="KW-0472">Membrane</keyword>
<evidence type="ECO:0000313" key="3">
    <source>
        <dbReference type="EMBL" id="KAK0392353.1"/>
    </source>
</evidence>
<sequence length="185" mass="20382">MATDETRNPPLPERNPIIHNFALGGTVLIPLVMALPPRKFDLRFLALASTWSLASNQLAYEYTGTSIYSRIGNRFSGAFDMGLPESAKKTQQLIREQKERDAALKRAAGQEADSRNAGIAGTMSEVWMGGESADWKKKRAEEDRRSLEEGKGFSGIIIDQISDVFSGNWGGSSKKQSSDEDPKSR</sequence>
<evidence type="ECO:0000256" key="2">
    <source>
        <dbReference type="SAM" id="Phobius"/>
    </source>
</evidence>
<feature type="compositionally biased region" description="Basic and acidic residues" evidence="1">
    <location>
        <begin position="133"/>
        <end position="151"/>
    </location>
</feature>
<accession>A0AA39GTA7</accession>
<feature type="compositionally biased region" description="Basic and acidic residues" evidence="1">
    <location>
        <begin position="176"/>
        <end position="185"/>
    </location>
</feature>
<feature type="region of interest" description="Disordered" evidence="1">
    <location>
        <begin position="164"/>
        <end position="185"/>
    </location>
</feature>
<reference evidence="3" key="1">
    <citation type="submission" date="2022-10" db="EMBL/GenBank/DDBJ databases">
        <title>Determination and structural analysis of whole genome sequence of Sarocladium strictum F4-1.</title>
        <authorList>
            <person name="Hu L."/>
            <person name="Jiang Y."/>
        </authorList>
    </citation>
    <scope>NUCLEOTIDE SEQUENCE</scope>
    <source>
        <strain evidence="3">F4-1</strain>
    </source>
</reference>
<dbReference type="EMBL" id="JAPDFR010000001">
    <property type="protein sequence ID" value="KAK0392353.1"/>
    <property type="molecule type" value="Genomic_DNA"/>
</dbReference>
<protein>
    <recommendedName>
        <fullName evidence="5">Rhomboid family membrane protein</fullName>
    </recommendedName>
</protein>
<keyword evidence="2" id="KW-1133">Transmembrane helix</keyword>
<keyword evidence="4" id="KW-1185">Reference proteome</keyword>
<comment type="caution">
    <text evidence="3">The sequence shown here is derived from an EMBL/GenBank/DDBJ whole genome shotgun (WGS) entry which is preliminary data.</text>
</comment>
<dbReference type="AlphaFoldDB" id="A0AA39GTA7"/>